<dbReference type="Pfam" id="PF13516">
    <property type="entry name" value="LRR_6"/>
    <property type="match status" value="2"/>
</dbReference>
<dbReference type="EMBL" id="JAFEUZ010000021">
    <property type="protein sequence ID" value="KAG5479356.1"/>
    <property type="molecule type" value="Genomic_DNA"/>
</dbReference>
<protein>
    <recommendedName>
        <fullName evidence="6">Leucine-rich repeat protein (LRRP)</fullName>
    </recommendedName>
</protein>
<dbReference type="SMART" id="SM00368">
    <property type="entry name" value="LRR_RI"/>
    <property type="match status" value="5"/>
</dbReference>
<dbReference type="GO" id="GO:0005634">
    <property type="term" value="C:nucleus"/>
    <property type="evidence" value="ECO:0007669"/>
    <property type="project" value="TreeGrafter"/>
</dbReference>
<proteinExistence type="predicted"/>
<keyword evidence="3" id="KW-0677">Repeat</keyword>
<dbReference type="GO" id="GO:0005096">
    <property type="term" value="F:GTPase activator activity"/>
    <property type="evidence" value="ECO:0007669"/>
    <property type="project" value="UniProtKB-KW"/>
</dbReference>
<keyword evidence="1" id="KW-0343">GTPase activation</keyword>
<dbReference type="Proteomes" id="UP000673552">
    <property type="component" value="Chromosome 21"/>
</dbReference>
<dbReference type="GO" id="GO:0048471">
    <property type="term" value="C:perinuclear region of cytoplasm"/>
    <property type="evidence" value="ECO:0007669"/>
    <property type="project" value="TreeGrafter"/>
</dbReference>
<evidence type="ECO:0008006" key="6">
    <source>
        <dbReference type="Google" id="ProtNLM"/>
    </source>
</evidence>
<organism evidence="4 5">
    <name type="scientific">Leishmania martiniquensis</name>
    <dbReference type="NCBI Taxonomy" id="1580590"/>
    <lineage>
        <taxon>Eukaryota</taxon>
        <taxon>Discoba</taxon>
        <taxon>Euglenozoa</taxon>
        <taxon>Kinetoplastea</taxon>
        <taxon>Metakinetoplastina</taxon>
        <taxon>Trypanosomatida</taxon>
        <taxon>Trypanosomatidae</taxon>
        <taxon>Leishmaniinae</taxon>
        <taxon>Leishmania</taxon>
    </lineage>
</organism>
<sequence>MRCLRRRWDPQRTALSSCQRLWSLGVVVNAPHASVEGLLSHVRQQAAASPVWSVDFGALLERCSAVGCHSPPSRVELMGRVATALGMVLNARDAPSVTALSVTLPTPKAVRTLLQLCQTTPLLASLESLELVVDTTAASALPDSMEEMGGHEVSALLRELATYRRRSAGQSRWTSLCVRSRDTRMPAVFSGRSHAQPQHPTVERLWDDATVSALAELVAAAPWARVALCHADLTPCTFWTRQQLWASLDSAHASLAVLDLTGVRHAHEFIASGQLRRLAHLSSLDVSHTQLEEDAVQWLLKDVQVGAGGWWLLQHLGLAQCEVSEAVAKLLCDQYEQHARNEVPRLESLNVSGVRLRRRAAFFMARCLMQCTRLQHLETRHCHLQPASLEDMAAALRHATELKAWALCLNKFGDEGVAALAKYARCWPSLTGVDLSRCRLTCACVCALSRALPEWSSLQSLRLVGNDLRWQPPRASSSLSSSGVKGDGNGRDTCGLFAYDPAYMKSHGSSVKVPTSYELERRDREEGRQRYTGTEEFAEEAPPLASPLEALGEALSMCPQLRVLDLSDCAMADAQLVCLFAHFARTALEELRLAANPLFGTVPALDALVEVLWRTPSLSVLDLSYTAFGDLGVSMVCDGTTGKGGGVLKSMPRLHTLQLSGCAVESLGWESLAAAVPQLTSLRHITLHKNPVSEEALVEDLLRQLAKVPTLLSVNLAECVNSAEAVRRLRDSAECRALRGRGVQVLL</sequence>
<evidence type="ECO:0000256" key="3">
    <source>
        <dbReference type="ARBA" id="ARBA00022737"/>
    </source>
</evidence>
<dbReference type="AlphaFoldDB" id="A0A836GQB1"/>
<dbReference type="KEGG" id="lmat:92514626"/>
<evidence type="ECO:0000256" key="1">
    <source>
        <dbReference type="ARBA" id="ARBA00022468"/>
    </source>
</evidence>
<dbReference type="GO" id="GO:0006913">
    <property type="term" value="P:nucleocytoplasmic transport"/>
    <property type="evidence" value="ECO:0007669"/>
    <property type="project" value="TreeGrafter"/>
</dbReference>
<accession>A0A836GQB1</accession>
<evidence type="ECO:0000313" key="5">
    <source>
        <dbReference type="Proteomes" id="UP000673552"/>
    </source>
</evidence>
<dbReference type="Gene3D" id="3.80.10.10">
    <property type="entry name" value="Ribonuclease Inhibitor"/>
    <property type="match status" value="2"/>
</dbReference>
<dbReference type="SUPFAM" id="SSF52047">
    <property type="entry name" value="RNI-like"/>
    <property type="match status" value="1"/>
</dbReference>
<gene>
    <name evidence="4" type="ORF">LSCM1_04614</name>
</gene>
<dbReference type="PANTHER" id="PTHR24113">
    <property type="entry name" value="RAN GTPASE-ACTIVATING PROTEIN 1"/>
    <property type="match status" value="1"/>
</dbReference>
<comment type="caution">
    <text evidence="4">The sequence shown here is derived from an EMBL/GenBank/DDBJ whole genome shotgun (WGS) entry which is preliminary data.</text>
</comment>
<dbReference type="PANTHER" id="PTHR24113:SF12">
    <property type="entry name" value="RAN GTPASE-ACTIVATING PROTEIN 1"/>
    <property type="match status" value="1"/>
</dbReference>
<dbReference type="GO" id="GO:0031267">
    <property type="term" value="F:small GTPase binding"/>
    <property type="evidence" value="ECO:0007669"/>
    <property type="project" value="TreeGrafter"/>
</dbReference>
<reference evidence="4 5" key="1">
    <citation type="submission" date="2021-03" db="EMBL/GenBank/DDBJ databases">
        <title>Leishmania (Mundinia) martiniquensis Genome sequencing and assembly.</title>
        <authorList>
            <person name="Almutairi H."/>
            <person name="Gatherer D."/>
        </authorList>
    </citation>
    <scope>NUCLEOTIDE SEQUENCE [LARGE SCALE GENOMIC DNA]</scope>
    <source>
        <strain evidence="4">LSCM1</strain>
    </source>
</reference>
<evidence type="ECO:0000256" key="2">
    <source>
        <dbReference type="ARBA" id="ARBA00022614"/>
    </source>
</evidence>
<dbReference type="InterPro" id="IPR032675">
    <property type="entry name" value="LRR_dom_sf"/>
</dbReference>
<dbReference type="GeneID" id="92514626"/>
<keyword evidence="2" id="KW-0433">Leucine-rich repeat</keyword>
<evidence type="ECO:0000313" key="4">
    <source>
        <dbReference type="EMBL" id="KAG5479356.1"/>
    </source>
</evidence>
<dbReference type="InterPro" id="IPR001611">
    <property type="entry name" value="Leu-rich_rpt"/>
</dbReference>
<dbReference type="InterPro" id="IPR027038">
    <property type="entry name" value="RanGap"/>
</dbReference>
<dbReference type="OrthoDB" id="120976at2759"/>
<dbReference type="RefSeq" id="XP_067178911.1">
    <property type="nucleotide sequence ID" value="XM_067322114.1"/>
</dbReference>
<keyword evidence="5" id="KW-1185">Reference proteome</keyword>
<name>A0A836GQB1_9TRYP</name>
<dbReference type="GO" id="GO:0005829">
    <property type="term" value="C:cytosol"/>
    <property type="evidence" value="ECO:0007669"/>
    <property type="project" value="TreeGrafter"/>
</dbReference>